<dbReference type="EMBL" id="VXIS01000097">
    <property type="protein sequence ID" value="KAA8905690.1"/>
    <property type="molecule type" value="Genomic_DNA"/>
</dbReference>
<dbReference type="InterPro" id="IPR027796">
    <property type="entry name" value="OTT_1508_deam-like"/>
</dbReference>
<reference evidence="1 2" key="1">
    <citation type="submission" date="2019-09" db="EMBL/GenBank/DDBJ databases">
        <title>Draft genome of the ectomycorrhizal ascomycete Sphaerosporella brunnea.</title>
        <authorList>
            <consortium name="DOE Joint Genome Institute"/>
            <person name="Benucci G.M."/>
            <person name="Marozzi G."/>
            <person name="Antonielli L."/>
            <person name="Sanchez S."/>
            <person name="Marco P."/>
            <person name="Wang X."/>
            <person name="Falini L.B."/>
            <person name="Barry K."/>
            <person name="Haridas S."/>
            <person name="Lipzen A."/>
            <person name="Labutti K."/>
            <person name="Grigoriev I.V."/>
            <person name="Murat C."/>
            <person name="Martin F."/>
            <person name="Albertini E."/>
            <person name="Donnini D."/>
            <person name="Bonito G."/>
        </authorList>
    </citation>
    <scope>NUCLEOTIDE SEQUENCE [LARGE SCALE GENOMIC DNA]</scope>
    <source>
        <strain evidence="1 2">Sb_GMNB300</strain>
    </source>
</reference>
<evidence type="ECO:0000313" key="2">
    <source>
        <dbReference type="Proteomes" id="UP000326924"/>
    </source>
</evidence>
<evidence type="ECO:0000313" key="1">
    <source>
        <dbReference type="EMBL" id="KAA8905690.1"/>
    </source>
</evidence>
<comment type="caution">
    <text evidence="1">The sequence shown here is derived from an EMBL/GenBank/DDBJ whole genome shotgun (WGS) entry which is preliminary data.</text>
</comment>
<accession>A0A5J5EXD2</accession>
<sequence>MIAELPERLQLKINKDLPLANHISLFMVRHANGDVAATNLHYPKLGSVTITIAKNDTNEEDARQMQRLLGLCHGNVQQRYQDCVGFALKGLSFVIPFCKPKILKRLGSISPEVLDAVISKIESLDPYEWDSALKEGYQVNFRTVVRALSGKPATEGNGDLSIVNSARNKKVGLAEVVLGWLHFLKAALEDPQGLLDGGNDERFLKASAMSDRLHRSVIFDDLLNKTDESPEEMAKLRMDLGKLGSYSRGFQLLFHVLSEPCRAGASPLKIKCRLLASPGTIKVKTAGEGWYELLNQFALSGLSQVDLQLSKEYLISQWANREHKFVVPEAVTAAYHCEMQLLDHLKAQKIYQGIVGVSKDCCELCSVAMAKMSSQANGCSWYASRGQGRVYVGLLPRDRELALHLRATVDTMLWDVLVKLRNRNESPVCTTERALLPNEGHDILVGLFEDW</sequence>
<dbReference type="InParanoid" id="A0A5J5EXD2"/>
<dbReference type="Proteomes" id="UP000326924">
    <property type="component" value="Unassembled WGS sequence"/>
</dbReference>
<name>A0A5J5EXD2_9PEZI</name>
<keyword evidence="2" id="KW-1185">Reference proteome</keyword>
<gene>
    <name evidence="1" type="ORF">FN846DRAFT_950269</name>
</gene>
<proteinExistence type="predicted"/>
<organism evidence="1 2">
    <name type="scientific">Sphaerosporella brunnea</name>
    <dbReference type="NCBI Taxonomy" id="1250544"/>
    <lineage>
        <taxon>Eukaryota</taxon>
        <taxon>Fungi</taxon>
        <taxon>Dikarya</taxon>
        <taxon>Ascomycota</taxon>
        <taxon>Pezizomycotina</taxon>
        <taxon>Pezizomycetes</taxon>
        <taxon>Pezizales</taxon>
        <taxon>Pyronemataceae</taxon>
        <taxon>Sphaerosporella</taxon>
    </lineage>
</organism>
<dbReference type="Pfam" id="PF14441">
    <property type="entry name" value="OTT_1508_deam"/>
    <property type="match status" value="1"/>
</dbReference>
<protein>
    <submittedName>
        <fullName evidence="1">Uncharacterized protein</fullName>
    </submittedName>
</protein>
<dbReference type="AlphaFoldDB" id="A0A5J5EXD2"/>